<sequence length="83" mass="9968">MTISSNNFEKIILKEIDSKMSEIELLLTNFKKDFNKEKFQQIKKELKIIEHKLMFLQKNNIEKDLINELLKQLKIMCNVINNI</sequence>
<accession>A0A9X7M1M7</accession>
<dbReference type="EMBL" id="CP031778">
    <property type="protein sequence ID" value="QDZ77165.1"/>
    <property type="molecule type" value="Genomic_DNA"/>
</dbReference>
<evidence type="ECO:0000313" key="1">
    <source>
        <dbReference type="EMBL" id="QDZ77165.1"/>
    </source>
</evidence>
<reference evidence="1 2" key="1">
    <citation type="journal article" date="2019" name="Ecotoxicol. Environ. Saf.">
        <title>Microbial characterization of heavy metal resistant bacterial strains isolated from an electroplating wastewater treatment plant.</title>
        <authorList>
            <person name="Cai X."/>
            <person name="Zheng X."/>
            <person name="Zhang D."/>
            <person name="Iqbal W."/>
            <person name="Liu C."/>
            <person name="Yang B."/>
            <person name="Zhao X."/>
            <person name="Lu X."/>
            <person name="Mao Y."/>
        </authorList>
    </citation>
    <scope>NUCLEOTIDE SEQUENCE [LARGE SCALE GENOMIC DNA]</scope>
    <source>
        <strain evidence="1 2">Co1-1</strain>
    </source>
</reference>
<evidence type="ECO:0000313" key="2">
    <source>
        <dbReference type="Proteomes" id="UP000321735"/>
    </source>
</evidence>
<dbReference type="Proteomes" id="UP000321735">
    <property type="component" value="Chromosome"/>
</dbReference>
<protein>
    <submittedName>
        <fullName evidence="1">Uncharacterized protein</fullName>
    </submittedName>
</protein>
<name>A0A9X7M1M7_BACCE</name>
<organism evidence="1 2">
    <name type="scientific">Bacillus cereus</name>
    <dbReference type="NCBI Taxonomy" id="1396"/>
    <lineage>
        <taxon>Bacteria</taxon>
        <taxon>Bacillati</taxon>
        <taxon>Bacillota</taxon>
        <taxon>Bacilli</taxon>
        <taxon>Bacillales</taxon>
        <taxon>Bacillaceae</taxon>
        <taxon>Bacillus</taxon>
        <taxon>Bacillus cereus group</taxon>
    </lineage>
</organism>
<gene>
    <name evidence="1" type="ORF">D0437_31085</name>
</gene>
<dbReference type="RefSeq" id="WP_208742995.1">
    <property type="nucleotide sequence ID" value="NZ_CP031778.1"/>
</dbReference>
<proteinExistence type="predicted"/>
<dbReference type="AlphaFoldDB" id="A0A9X7M1M7"/>